<evidence type="ECO:0000256" key="7">
    <source>
        <dbReference type="RuleBase" id="RU363032"/>
    </source>
</evidence>
<feature type="transmembrane region" description="Helical" evidence="7">
    <location>
        <begin position="39"/>
        <end position="56"/>
    </location>
</feature>
<gene>
    <name evidence="10" type="ORF">JQN83_28600</name>
</gene>
<dbReference type="RefSeq" id="WP_208570260.1">
    <property type="nucleotide sequence ID" value="NZ_JAGFWR010000028.1"/>
</dbReference>
<dbReference type="InterPro" id="IPR000515">
    <property type="entry name" value="MetI-like"/>
</dbReference>
<evidence type="ECO:0000256" key="4">
    <source>
        <dbReference type="ARBA" id="ARBA00022692"/>
    </source>
</evidence>
<comment type="similarity">
    <text evidence="7">Belongs to the binding-protein-dependent transport system permease family.</text>
</comment>
<dbReference type="PROSITE" id="PS50928">
    <property type="entry name" value="ABC_TM1"/>
    <property type="match status" value="1"/>
</dbReference>
<protein>
    <submittedName>
        <fullName evidence="10">ABC transporter permease subunit</fullName>
    </submittedName>
</protein>
<keyword evidence="4 7" id="KW-0812">Transmembrane</keyword>
<reference evidence="10 11" key="1">
    <citation type="submission" date="2021-03" db="EMBL/GenBank/DDBJ databases">
        <authorList>
            <person name="Lee D.-H."/>
        </authorList>
    </citation>
    <scope>NUCLEOTIDE SEQUENCE [LARGE SCALE GENOMIC DNA]</scope>
    <source>
        <strain evidence="10 11">MMS20-R2-23</strain>
    </source>
</reference>
<feature type="transmembrane region" description="Helical" evidence="7">
    <location>
        <begin position="94"/>
        <end position="113"/>
    </location>
</feature>
<keyword evidence="3" id="KW-1003">Cell membrane</keyword>
<evidence type="ECO:0000256" key="1">
    <source>
        <dbReference type="ARBA" id="ARBA00004651"/>
    </source>
</evidence>
<evidence type="ECO:0000256" key="3">
    <source>
        <dbReference type="ARBA" id="ARBA00022475"/>
    </source>
</evidence>
<feature type="transmembrane region" description="Helical" evidence="7">
    <location>
        <begin position="249"/>
        <end position="268"/>
    </location>
</feature>
<evidence type="ECO:0000259" key="9">
    <source>
        <dbReference type="PROSITE" id="PS50928"/>
    </source>
</evidence>
<dbReference type="SUPFAM" id="SSF161098">
    <property type="entry name" value="MetI-like"/>
    <property type="match status" value="1"/>
</dbReference>
<feature type="region of interest" description="Disordered" evidence="8">
    <location>
        <begin position="11"/>
        <end position="32"/>
    </location>
</feature>
<dbReference type="Gene3D" id="1.10.3720.10">
    <property type="entry name" value="MetI-like"/>
    <property type="match status" value="1"/>
</dbReference>
<sequence length="284" mass="30039">MTVTHPVGAEEVVLGGGRSPAPPDRPPATGTAARLTRPLPALLLVGLLAAGWQLMAHTSDSALIPGLGDIARNLADITTSGALGENVRVTLTRVTLGFAAAFVVSVAAGIAMGRSEWLRRFLEPAVLIGLATPGLVKALLCVIWFGVSLVNPVLTVALAAAPALTINIAQGVRAVDPALGEMAHVYRLDALTRLRYLWLPAIVPDLFTGARLGIAMAWKVIVLVEIFGLADGVGYQLNLEFSQHNVAGVLAWTVAFALVMAAIEYGLLQTLERRAVRWRRVALR</sequence>
<evidence type="ECO:0000256" key="6">
    <source>
        <dbReference type="ARBA" id="ARBA00023136"/>
    </source>
</evidence>
<accession>A0ABS3VGH2</accession>
<evidence type="ECO:0000256" key="5">
    <source>
        <dbReference type="ARBA" id="ARBA00022989"/>
    </source>
</evidence>
<feature type="transmembrane region" description="Helical" evidence="7">
    <location>
        <begin position="196"/>
        <end position="229"/>
    </location>
</feature>
<dbReference type="PANTHER" id="PTHR30151">
    <property type="entry name" value="ALKANE SULFONATE ABC TRANSPORTER-RELATED, MEMBRANE SUBUNIT"/>
    <property type="match status" value="1"/>
</dbReference>
<comment type="caution">
    <text evidence="10">The sequence shown here is derived from an EMBL/GenBank/DDBJ whole genome shotgun (WGS) entry which is preliminary data.</text>
</comment>
<keyword evidence="11" id="KW-1185">Reference proteome</keyword>
<feature type="transmembrane region" description="Helical" evidence="7">
    <location>
        <begin position="125"/>
        <end position="147"/>
    </location>
</feature>
<name>A0ABS3VGH2_9ACTN</name>
<dbReference type="Pfam" id="PF00528">
    <property type="entry name" value="BPD_transp_1"/>
    <property type="match status" value="1"/>
</dbReference>
<dbReference type="InterPro" id="IPR035906">
    <property type="entry name" value="MetI-like_sf"/>
</dbReference>
<dbReference type="CDD" id="cd06261">
    <property type="entry name" value="TM_PBP2"/>
    <property type="match status" value="1"/>
</dbReference>
<feature type="transmembrane region" description="Helical" evidence="7">
    <location>
        <begin position="153"/>
        <end position="175"/>
    </location>
</feature>
<keyword evidence="2 7" id="KW-0813">Transport</keyword>
<proteinExistence type="inferred from homology"/>
<dbReference type="PANTHER" id="PTHR30151:SF38">
    <property type="entry name" value="ALIPHATIC SULFONATES TRANSPORT PERMEASE PROTEIN SSUC-RELATED"/>
    <property type="match status" value="1"/>
</dbReference>
<keyword evidence="5 7" id="KW-1133">Transmembrane helix</keyword>
<evidence type="ECO:0000256" key="2">
    <source>
        <dbReference type="ARBA" id="ARBA00022448"/>
    </source>
</evidence>
<feature type="domain" description="ABC transmembrane type-1" evidence="9">
    <location>
        <begin position="87"/>
        <end position="269"/>
    </location>
</feature>
<dbReference type="EMBL" id="JAGFWR010000028">
    <property type="protein sequence ID" value="MBO4164741.1"/>
    <property type="molecule type" value="Genomic_DNA"/>
</dbReference>
<organism evidence="10 11">
    <name type="scientific">Micromonospora antibiotica</name>
    <dbReference type="NCBI Taxonomy" id="2807623"/>
    <lineage>
        <taxon>Bacteria</taxon>
        <taxon>Bacillati</taxon>
        <taxon>Actinomycetota</taxon>
        <taxon>Actinomycetes</taxon>
        <taxon>Micromonosporales</taxon>
        <taxon>Micromonosporaceae</taxon>
        <taxon>Micromonospora</taxon>
    </lineage>
</organism>
<keyword evidence="6 7" id="KW-0472">Membrane</keyword>
<evidence type="ECO:0000313" key="10">
    <source>
        <dbReference type="EMBL" id="MBO4164741.1"/>
    </source>
</evidence>
<dbReference type="Proteomes" id="UP000671399">
    <property type="component" value="Unassembled WGS sequence"/>
</dbReference>
<evidence type="ECO:0000313" key="11">
    <source>
        <dbReference type="Proteomes" id="UP000671399"/>
    </source>
</evidence>
<comment type="subcellular location">
    <subcellularLocation>
        <location evidence="1 7">Cell membrane</location>
        <topology evidence="1 7">Multi-pass membrane protein</topology>
    </subcellularLocation>
</comment>
<evidence type="ECO:0000256" key="8">
    <source>
        <dbReference type="SAM" id="MobiDB-lite"/>
    </source>
</evidence>